<dbReference type="Proteomes" id="UP000694005">
    <property type="component" value="Chromosome A06"/>
</dbReference>
<feature type="transmembrane region" description="Helical" evidence="1">
    <location>
        <begin position="108"/>
        <end position="126"/>
    </location>
</feature>
<evidence type="ECO:0000313" key="2">
    <source>
        <dbReference type="EMBL" id="CAG7868651.1"/>
    </source>
</evidence>
<sequence>MASPPTCLVFHLRRRIETHHNRRLSWSSRRLLRRFSSSPTYDDSISLHGVSSSGGRCVKFGDQLLVSILWSYRFHFLFYVSMVNIVVIEGVLRLNFQVKARSMLCFKRIQYVTLIVMNVPAIILRFSSKMALTLALRRSSKVFLFMFLLLE</sequence>
<gene>
    <name evidence="2" type="ORF">BRAPAZ1V2_A06P08910.2</name>
</gene>
<dbReference type="AlphaFoldDB" id="A0A8D9G5D9"/>
<dbReference type="Gramene" id="A06p08910.2_BraZ1">
    <property type="protein sequence ID" value="A06p08910.2_BraZ1.CDS"/>
    <property type="gene ID" value="A06g08910.2_BraZ1"/>
</dbReference>
<evidence type="ECO:0000256" key="1">
    <source>
        <dbReference type="SAM" id="Phobius"/>
    </source>
</evidence>
<feature type="transmembrane region" description="Helical" evidence="1">
    <location>
        <begin position="76"/>
        <end position="96"/>
    </location>
</feature>
<accession>A0A8D9G5D9</accession>
<keyword evidence="1" id="KW-0812">Transmembrane</keyword>
<proteinExistence type="predicted"/>
<organism evidence="2 3">
    <name type="scientific">Brassica campestris</name>
    <name type="common">Field mustard</name>
    <dbReference type="NCBI Taxonomy" id="3711"/>
    <lineage>
        <taxon>Eukaryota</taxon>
        <taxon>Viridiplantae</taxon>
        <taxon>Streptophyta</taxon>
        <taxon>Embryophyta</taxon>
        <taxon>Tracheophyta</taxon>
        <taxon>Spermatophyta</taxon>
        <taxon>Magnoliopsida</taxon>
        <taxon>eudicotyledons</taxon>
        <taxon>Gunneridae</taxon>
        <taxon>Pentapetalae</taxon>
        <taxon>rosids</taxon>
        <taxon>malvids</taxon>
        <taxon>Brassicales</taxon>
        <taxon>Brassicaceae</taxon>
        <taxon>Brassiceae</taxon>
        <taxon>Brassica</taxon>
    </lineage>
</organism>
<name>A0A8D9G5D9_BRACM</name>
<evidence type="ECO:0000313" key="3">
    <source>
        <dbReference type="Proteomes" id="UP000694005"/>
    </source>
</evidence>
<dbReference type="EMBL" id="LS974622">
    <property type="protein sequence ID" value="CAG7868651.1"/>
    <property type="molecule type" value="Genomic_DNA"/>
</dbReference>
<reference evidence="2 3" key="1">
    <citation type="submission" date="2021-07" db="EMBL/GenBank/DDBJ databases">
        <authorList>
            <consortium name="Genoscope - CEA"/>
            <person name="William W."/>
        </authorList>
    </citation>
    <scope>NUCLEOTIDE SEQUENCE [LARGE SCALE GENOMIC DNA]</scope>
</reference>
<protein>
    <submittedName>
        <fullName evidence="2">Uncharacterized protein</fullName>
    </submittedName>
</protein>
<keyword evidence="1" id="KW-0472">Membrane</keyword>
<keyword evidence="1" id="KW-1133">Transmembrane helix</keyword>